<dbReference type="AlphaFoldDB" id="A0A140E534"/>
<keyword evidence="2" id="KW-1185">Reference proteome</keyword>
<evidence type="ECO:0000313" key="2">
    <source>
        <dbReference type="Proteomes" id="UP000030512"/>
    </source>
</evidence>
<evidence type="ECO:0000313" key="1">
    <source>
        <dbReference type="EMBL" id="AMK75508.1"/>
    </source>
</evidence>
<name>A0A140E534_9GAMM</name>
<reference evidence="1 2" key="1">
    <citation type="journal article" date="2015" name="Environ. Microbiol.">
        <title>Methane oxidation coupled to nitrate reduction under hypoxia by the Gammaproteobacterium Methylomonas denitrificans, sp. nov. type strain FJG1.</title>
        <authorList>
            <person name="Kits K.D."/>
            <person name="Klotz M.G."/>
            <person name="Stein L.Y."/>
        </authorList>
    </citation>
    <scope>NUCLEOTIDE SEQUENCE [LARGE SCALE GENOMIC DNA]</scope>
    <source>
        <strain evidence="1 2">FJG1</strain>
    </source>
</reference>
<dbReference type="RefSeq" id="WP_036276225.1">
    <property type="nucleotide sequence ID" value="NZ_CP014476.1"/>
</dbReference>
<proteinExistence type="predicted"/>
<dbReference type="OrthoDB" id="5569810at2"/>
<dbReference type="EMBL" id="CP014476">
    <property type="protein sequence ID" value="AMK75508.1"/>
    <property type="molecule type" value="Genomic_DNA"/>
</dbReference>
<sequence>MNTNDQSLNRVPCHTDWQRYDSPTVLRRHGRGFLERLWRPQCNEPNPQTLSQPELTSLAESFGGVCLPAQDELLLLFGDGHWARRCQNQLHKLGIETVRFGCQVQLTGFSR</sequence>
<gene>
    <name evidence="1" type="ORF">JT25_003220</name>
</gene>
<dbReference type="Proteomes" id="UP000030512">
    <property type="component" value="Chromosome"/>
</dbReference>
<accession>A0A140E534</accession>
<dbReference type="STRING" id="1538553.JT25_003220"/>
<dbReference type="KEGG" id="mdn:JT25_003220"/>
<protein>
    <submittedName>
        <fullName evidence="1">Uncharacterized protein</fullName>
    </submittedName>
</protein>
<organism evidence="1 2">
    <name type="scientific">Methylomonas denitrificans</name>
    <dbReference type="NCBI Taxonomy" id="1538553"/>
    <lineage>
        <taxon>Bacteria</taxon>
        <taxon>Pseudomonadati</taxon>
        <taxon>Pseudomonadota</taxon>
        <taxon>Gammaproteobacteria</taxon>
        <taxon>Methylococcales</taxon>
        <taxon>Methylococcaceae</taxon>
        <taxon>Methylomonas</taxon>
    </lineage>
</organism>